<evidence type="ECO:0000256" key="1">
    <source>
        <dbReference type="ARBA" id="ARBA00004613"/>
    </source>
</evidence>
<dbReference type="Pfam" id="PF06083">
    <property type="entry name" value="IL17"/>
    <property type="match status" value="1"/>
</dbReference>
<dbReference type="KEGG" id="lak:106172701"/>
<dbReference type="GO" id="GO:0005125">
    <property type="term" value="F:cytokine activity"/>
    <property type="evidence" value="ECO:0007669"/>
    <property type="project" value="UniProtKB-KW"/>
</dbReference>
<gene>
    <name evidence="8" type="primary">LOC106172701</name>
</gene>
<evidence type="ECO:0000256" key="2">
    <source>
        <dbReference type="ARBA" id="ARBA00007236"/>
    </source>
</evidence>
<evidence type="ECO:0000313" key="7">
    <source>
        <dbReference type="Proteomes" id="UP000085678"/>
    </source>
</evidence>
<protein>
    <submittedName>
        <fullName evidence="8">Interleukin 17-like protein</fullName>
    </submittedName>
</protein>
<dbReference type="SUPFAM" id="SSF57501">
    <property type="entry name" value="Cystine-knot cytokines"/>
    <property type="match status" value="1"/>
</dbReference>
<comment type="similarity">
    <text evidence="2">Belongs to the IL-17 family.</text>
</comment>
<keyword evidence="7" id="KW-1185">Reference proteome</keyword>
<proteinExistence type="inferred from homology"/>
<dbReference type="AlphaFoldDB" id="A0A1S3JGD9"/>
<dbReference type="Proteomes" id="UP000085678">
    <property type="component" value="Unplaced"/>
</dbReference>
<dbReference type="OrthoDB" id="6108548at2759"/>
<dbReference type="InterPro" id="IPR029034">
    <property type="entry name" value="Cystine-knot_cytokine"/>
</dbReference>
<evidence type="ECO:0000256" key="6">
    <source>
        <dbReference type="SAM" id="SignalP"/>
    </source>
</evidence>
<dbReference type="GeneID" id="106172701"/>
<sequence>MNICVVIILAISCLSLSLAAPAVARKKRGTVKCQIPGDLHQRLGNIASRNPHEMYTLGLPDNPQNVQSISPEFIKLHHMYGDTFCPSQVNSTGDANSRSLCPWYYVVNHDKYRFPPAMAQAECRCSGCIGLGQNDKVCEKVWYNVRVLRRLDECDSEGNYKYIESWQQISVGCTCASRRVATVSNESPEGTPPPAT</sequence>
<evidence type="ECO:0000313" key="8">
    <source>
        <dbReference type="RefSeq" id="XP_013408964.1"/>
    </source>
</evidence>
<organism evidence="7 8">
    <name type="scientific">Lingula anatina</name>
    <name type="common">Brachiopod</name>
    <name type="synonym">Lingula unguis</name>
    <dbReference type="NCBI Taxonomy" id="7574"/>
    <lineage>
        <taxon>Eukaryota</taxon>
        <taxon>Metazoa</taxon>
        <taxon>Spiralia</taxon>
        <taxon>Lophotrochozoa</taxon>
        <taxon>Brachiopoda</taxon>
        <taxon>Linguliformea</taxon>
        <taxon>Lingulata</taxon>
        <taxon>Lingulida</taxon>
        <taxon>Linguloidea</taxon>
        <taxon>Lingulidae</taxon>
        <taxon>Lingula</taxon>
    </lineage>
</organism>
<accession>A0A1S3JGD9</accession>
<dbReference type="InParanoid" id="A0A1S3JGD9"/>
<keyword evidence="5 6" id="KW-0732">Signal</keyword>
<dbReference type="InterPro" id="IPR010345">
    <property type="entry name" value="IL-17_fam"/>
</dbReference>
<dbReference type="RefSeq" id="XP_013408964.1">
    <property type="nucleotide sequence ID" value="XM_013553510.2"/>
</dbReference>
<dbReference type="InterPro" id="IPR020440">
    <property type="entry name" value="IL-17_chr"/>
</dbReference>
<dbReference type="Gene3D" id="2.10.90.10">
    <property type="entry name" value="Cystine-knot cytokines"/>
    <property type="match status" value="1"/>
</dbReference>
<name>A0A1S3JGD9_LINAN</name>
<keyword evidence="4" id="KW-0964">Secreted</keyword>
<feature type="signal peptide" evidence="6">
    <location>
        <begin position="1"/>
        <end position="19"/>
    </location>
</feature>
<feature type="chain" id="PRO_5010376932" evidence="6">
    <location>
        <begin position="20"/>
        <end position="196"/>
    </location>
</feature>
<dbReference type="GO" id="GO:0005615">
    <property type="term" value="C:extracellular space"/>
    <property type="evidence" value="ECO:0007669"/>
    <property type="project" value="UniProtKB-KW"/>
</dbReference>
<evidence type="ECO:0000256" key="4">
    <source>
        <dbReference type="ARBA" id="ARBA00022525"/>
    </source>
</evidence>
<keyword evidence="3" id="KW-0202">Cytokine</keyword>
<evidence type="ECO:0000256" key="3">
    <source>
        <dbReference type="ARBA" id="ARBA00022514"/>
    </source>
</evidence>
<dbReference type="OMA" id="IRTQCNI"/>
<comment type="subcellular location">
    <subcellularLocation>
        <location evidence="1">Secreted</location>
    </subcellularLocation>
</comment>
<evidence type="ECO:0000256" key="5">
    <source>
        <dbReference type="ARBA" id="ARBA00022729"/>
    </source>
</evidence>
<reference evidence="8" key="1">
    <citation type="submission" date="2025-08" db="UniProtKB">
        <authorList>
            <consortium name="RefSeq"/>
        </authorList>
    </citation>
    <scope>IDENTIFICATION</scope>
    <source>
        <tissue evidence="8">Gonads</tissue>
    </source>
</reference>
<dbReference type="PRINTS" id="PR01932">
    <property type="entry name" value="INTRLEUKIN17"/>
</dbReference>